<feature type="region of interest" description="Disordered" evidence="8">
    <location>
        <begin position="106"/>
        <end position="151"/>
    </location>
</feature>
<feature type="region of interest" description="Disordered" evidence="8">
    <location>
        <begin position="177"/>
        <end position="214"/>
    </location>
</feature>
<dbReference type="PROSITE" id="PS00028">
    <property type="entry name" value="ZINC_FINGER_C2H2_1"/>
    <property type="match status" value="2"/>
</dbReference>
<dbReference type="InterPro" id="IPR036236">
    <property type="entry name" value="Znf_C2H2_sf"/>
</dbReference>
<dbReference type="SUPFAM" id="SSF57667">
    <property type="entry name" value="beta-beta-alpha zinc fingers"/>
    <property type="match status" value="1"/>
</dbReference>
<evidence type="ECO:0000256" key="8">
    <source>
        <dbReference type="SAM" id="MobiDB-lite"/>
    </source>
</evidence>
<dbReference type="PANTHER" id="PTHR40626:SF18">
    <property type="entry name" value="NICOTINATE CATABOLISM CLUSTER-SPECIFIC TRANSCRIPTION FACTOR"/>
    <property type="match status" value="1"/>
</dbReference>
<dbReference type="InterPro" id="IPR007219">
    <property type="entry name" value="XnlR_reg_dom"/>
</dbReference>
<evidence type="ECO:0000259" key="9">
    <source>
        <dbReference type="PROSITE" id="PS50157"/>
    </source>
</evidence>
<evidence type="ECO:0000256" key="2">
    <source>
        <dbReference type="ARBA" id="ARBA00022723"/>
    </source>
</evidence>
<evidence type="ECO:0000313" key="10">
    <source>
        <dbReference type="EMBL" id="CAK7268174.1"/>
    </source>
</evidence>
<keyword evidence="4 7" id="KW-0863">Zinc-finger</keyword>
<evidence type="ECO:0000256" key="6">
    <source>
        <dbReference type="ARBA" id="ARBA00023242"/>
    </source>
</evidence>
<keyword evidence="2" id="KW-0479">Metal-binding</keyword>
<evidence type="ECO:0000256" key="1">
    <source>
        <dbReference type="ARBA" id="ARBA00004123"/>
    </source>
</evidence>
<keyword evidence="5" id="KW-0862">Zinc</keyword>
<feature type="region of interest" description="Disordered" evidence="8">
    <location>
        <begin position="396"/>
        <end position="457"/>
    </location>
</feature>
<dbReference type="PANTHER" id="PTHR40626">
    <property type="entry name" value="MIP31509P"/>
    <property type="match status" value="1"/>
</dbReference>
<proteinExistence type="predicted"/>
<comment type="caution">
    <text evidence="10">The sequence shown here is derived from an EMBL/GenBank/DDBJ whole genome shotgun (WGS) entry which is preliminary data.</text>
</comment>
<dbReference type="InterPro" id="IPR013087">
    <property type="entry name" value="Znf_C2H2_type"/>
</dbReference>
<keyword evidence="11" id="KW-1185">Reference proteome</keyword>
<dbReference type="InterPro" id="IPR051059">
    <property type="entry name" value="VerF-like"/>
</dbReference>
<evidence type="ECO:0000313" key="11">
    <source>
        <dbReference type="Proteomes" id="UP001642502"/>
    </source>
</evidence>
<feature type="compositionally biased region" description="Low complexity" evidence="8">
    <location>
        <begin position="118"/>
        <end position="151"/>
    </location>
</feature>
<gene>
    <name evidence="10" type="ORF">SEPCBS119000_002928</name>
</gene>
<evidence type="ECO:0000256" key="3">
    <source>
        <dbReference type="ARBA" id="ARBA00022737"/>
    </source>
</evidence>
<feature type="domain" description="C2H2-type" evidence="9">
    <location>
        <begin position="26"/>
        <end position="55"/>
    </location>
</feature>
<feature type="compositionally biased region" description="Low complexity" evidence="8">
    <location>
        <begin position="1"/>
        <end position="18"/>
    </location>
</feature>
<feature type="domain" description="C2H2-type" evidence="9">
    <location>
        <begin position="55"/>
        <end position="82"/>
    </location>
</feature>
<keyword evidence="3" id="KW-0677">Repeat</keyword>
<evidence type="ECO:0000256" key="7">
    <source>
        <dbReference type="PROSITE-ProRule" id="PRU00042"/>
    </source>
</evidence>
<sequence>MARAAPSSVKSSGGSRASTTKTPKTFVCRRDGCNKRFTRDEHLQRHALNHTAGEYTCTRCRAHFKRSDLLQRHLQRHRLRDQEVGGVGAGVLNTRKRSWKALDGTLVQKKPQLPGPASPAATTLTSPTTPSVTPPTSSATSKVTPPTTSAPERAWADRLILAAGHINTAHDPALFAEATISPPPTNTSSAVSDPNRQSSADAESYETSQYDSQSYLPSLEQQQSTDQFTIPPFTSVPASVDLITGSDTFQNTDFQTANFQNTGYQLANFSNTGYQSTDYQGTGFQNTSYAHRTSPEQPPIDFLFDDVFQPDTASSFNMPYTTAVNYNWLFNMEENEITDASISEHQTSVYPVPTMNAMPYSSFRQEQQQQPLNQRQGNAHSLDYYVISPGSALTSSQNMDFGDAHQEPMSLVSPPKTQLTPISQHSVFEPSRPSSAAATEPQSFQVHPSAQVPQHQYPLNDLPDLERPLSSIQPPSNLPLIDHETRERLLQVVDACHPALPDGQLSTWDHPLLAMAPLQEFCDLFFTRFNTAYPLLHQSTFNPATTEPLLLLAVLLLGTTYSSKEAHQLAVCIHDVMRPCIFSHTDFGARPKLWMLQTILLVECFGKSRAGQKQHDMSHLFHGLLINLIRRSDCQSARAFVPKLKEDEDFVSVEKKWRVWSAEEEMKRLALLCFMWDTQHAVLFCQSLCMSAFELRLTMPCSQRLWEAQTASAWKDVAVQQRPGQDMLFLTALKMYLTSSSPSKSVALPQLNALSRVLLLHGLLSISWDMQRRDQTALGVVGGGSSLMSGGGHWSDRMSEAYDRWMVDFDAYCTEMAQQQQRHFEVRQGGQADDAVVAAHWKKAARENATFVTAYKAVYHAAHVLLNADFLDVQIYAGARHILGRPVQRADFLRSERVIKQWAAGDTAASTSNQSSAAANALMNTSPHDNSASQPGPASAKAAWHAACLVHDAAQHLDDFDAMGLFHVPWCLYLATLTCWVFHHTRPQAWADDGGEIVWDARQEMDALVSTMAATPVSQLLHTQGRYKTGGLVWVMASVLSNVRWGIVHAGVVVLRGLVPLRMINQYEGL</sequence>
<organism evidence="10 11">
    <name type="scientific">Sporothrix epigloea</name>
    <dbReference type="NCBI Taxonomy" id="1892477"/>
    <lineage>
        <taxon>Eukaryota</taxon>
        <taxon>Fungi</taxon>
        <taxon>Dikarya</taxon>
        <taxon>Ascomycota</taxon>
        <taxon>Pezizomycotina</taxon>
        <taxon>Sordariomycetes</taxon>
        <taxon>Sordariomycetidae</taxon>
        <taxon>Ophiostomatales</taxon>
        <taxon>Ophiostomataceae</taxon>
        <taxon>Sporothrix</taxon>
    </lineage>
</organism>
<accession>A0ABP0DIU3</accession>
<name>A0ABP0DIU3_9PEZI</name>
<reference evidence="10 11" key="1">
    <citation type="submission" date="2024-01" db="EMBL/GenBank/DDBJ databases">
        <authorList>
            <person name="Allen C."/>
            <person name="Tagirdzhanova G."/>
        </authorList>
    </citation>
    <scope>NUCLEOTIDE SEQUENCE [LARGE SCALE GENOMIC DNA]</scope>
    <source>
        <strain evidence="10 11">CBS 119000</strain>
    </source>
</reference>
<dbReference type="Proteomes" id="UP001642502">
    <property type="component" value="Unassembled WGS sequence"/>
</dbReference>
<comment type="subcellular location">
    <subcellularLocation>
        <location evidence="1">Nucleus</location>
    </subcellularLocation>
</comment>
<protein>
    <recommendedName>
        <fullName evidence="9">C2H2-type domain-containing protein</fullName>
    </recommendedName>
</protein>
<feature type="region of interest" description="Disordered" evidence="8">
    <location>
        <begin position="1"/>
        <end position="23"/>
    </location>
</feature>
<evidence type="ECO:0000256" key="4">
    <source>
        <dbReference type="ARBA" id="ARBA00022771"/>
    </source>
</evidence>
<keyword evidence="6" id="KW-0539">Nucleus</keyword>
<feature type="compositionally biased region" description="Polar residues" evidence="8">
    <location>
        <begin position="186"/>
        <end position="214"/>
    </location>
</feature>
<dbReference type="SMART" id="SM00355">
    <property type="entry name" value="ZnF_C2H2"/>
    <property type="match status" value="2"/>
</dbReference>
<dbReference type="PROSITE" id="PS50157">
    <property type="entry name" value="ZINC_FINGER_C2H2_2"/>
    <property type="match status" value="2"/>
</dbReference>
<dbReference type="EMBL" id="CAWUON010000034">
    <property type="protein sequence ID" value="CAK7268174.1"/>
    <property type="molecule type" value="Genomic_DNA"/>
</dbReference>
<feature type="compositionally biased region" description="Polar residues" evidence="8">
    <location>
        <begin position="415"/>
        <end position="454"/>
    </location>
</feature>
<dbReference type="Pfam" id="PF04082">
    <property type="entry name" value="Fungal_trans"/>
    <property type="match status" value="1"/>
</dbReference>
<dbReference type="Gene3D" id="3.30.160.60">
    <property type="entry name" value="Classic Zinc Finger"/>
    <property type="match status" value="1"/>
</dbReference>
<evidence type="ECO:0000256" key="5">
    <source>
        <dbReference type="ARBA" id="ARBA00022833"/>
    </source>
</evidence>